<proteinExistence type="predicted"/>
<dbReference type="EMBL" id="CP001841">
    <property type="protein sequence ID" value="AEF82445.1"/>
    <property type="molecule type" value="Genomic_DNA"/>
</dbReference>
<evidence type="ECO:0000256" key="1">
    <source>
        <dbReference type="SAM" id="Coils"/>
    </source>
</evidence>
<feature type="coiled-coil region" evidence="1">
    <location>
        <begin position="1160"/>
        <end position="1187"/>
    </location>
</feature>
<dbReference type="KEGG" id="taz:TREAZ_1233"/>
<sequence length="2161" mass="247380">MLKGNPDFNSIIDIESIEELSENYESVCSDIIKSKIKLEYDALNYYINGNDANITENAVWLSQFCSVDKETAIVYRNTLSQIMEIIYNNKDKPIYDVLYILNNYDNENILKYFEAGSYFRIDFGYSYTDAFISGLLIEKEKIEHYLQVYQTALPFSTWYIKNKLAKEYINLIEFYNFYNIKINDDIIPDNFELFEFFDNSKNKIELISNYSEALDKTFDILPEWIYLQKESWMDSFLQLLTIPPEELQNNLKEVQRTADILNTSFKIYKNSLVNNEVIEDYNGIISNYNTTDNKLRDNLVKENFLLEEIKGIRKNMEILDSGESVINKRIEDITKEIGFEKDKYEDLYNEYKLAAQNIIEAGNNYDEKYKNSIKYYDILELKRQDYEKQEAIKRWAETAYLDIDSAIDELNGVKNKYERSEIILEALQDIYNNKESKYINKEYESLYIQYKEIFSKLFISLRVMEVLNIEIEKEKIQNSEIYSEYLKLLNRLNGDLHYVYPDNFEKEKTEWNIYDIIKVAEGKLKFAFTENFTLDGNNMNNAKDLLEYITMSKIDSYGVNNTTQLEVALRDLNNRLSVYFSDNNKYEQWGLARDYLIRSIIESNGNIPLFDNWYNKADIFDAKSQIGRLGVYPVLPGMAIPISSYAFRYLVITEIDTQVKAYNNLGAKEKEDLEFFTLLTLLNGGYKKSGFFERISEAVEYREVYMDISIMHRILSFINSRPSIRKFKAEDREIVNTLNKLSPVLTELESRINECKTYLKDNLKDFDLVLNKYNKSSNRLKIFMGNIEKQEFTWTDIENALLLTGKVNEKDILNLQKYWNEFTAICDSDFNTIPEILANVIAYYKESKENYKNNLEELFYENLSNVHSIETEYKKEYDLYINGDTDLNQLLNLAKNMYDENSLEIKTHLENMIIPIINQMGVYIDEFGLSRGEYNQLSSEYITLLERAYKERFNAELMTREVQWGQQRLDILEKYNSWVNDSVLILENGRNSWKDNNLKLYEKYNQWLKDFKGEYHKVDEAWDFAYLESLKDKELWINQSYEAADKASSDALLLLIGSDAESKARAMYTRDPVYYSDYNYGNLESIMEQFLFNTGIVDLKGIINSATGKTEILHYYQKNGLYGGDIWSQSMIDAEAYILAKNVREEILSRETIKMAFNVQDMAKIAISELEEAIKNSNRNFQDQIDDIFILDGHWQKFGHFYGKEVIVHSTLITRMITENAFVEGYTNLIINPVHLQTDISENKLRGLDTFAIQIIIDSMYSEINALYNEYFFDAKGMDNPRFTSFGKFGLHIGYIPEQKKSDVKLDEGKSGVFEDYGYGEFGRLMSEYIFWSYKEEVGINSMALANYDKPMWDSRGSVFQAPSLRTAADVGLQVITSVGALATAVPSGGSSILGAIALNSLINTSDEILFNLMDVAGGMKFKDSLSNIGKAYTMNFAAAALGSVFGGVKGVETGFFKNGLTGNFVDLVTPNIGKTAVKIASTGLQNLTIGTANSLLGAISYEGNGNWNFDDNYMVQSLKNSGKSAIVTVSGMAISDVLNIGIEGFVKELSDNGRKLNATLGGLAGQGINYALGNDFTINLLNLDMFSKSDNINAGLLEMHFGQDGTYMQIGMGGVDLGAKSFVSSVKGLEAWKVNGQLLFSSNAQVKKYASQMRTLYSDAEQTRQEYDNFLIGKTKIVEDNRDYTQSIYNETTGIKTIYLGTDAQNDGSRFGLNVILAHEAYRDGIIGNKAQQKFETQNAVIGHMETASAILNTYGYGLGLNATLEGFIYDYLLKTDNIGGIANYAGMYDSSADYWKLLNNGNLMYDGFATLRDEEGNIIRSAKSMGVSDTAIESALLKILGFDSPTKEMTNAVRQLMVYSGLVHSNSENSDEWYWQGDREVRFGDNLDNYYTAYTNINELNEGAIVYLSSIYSLYNNLQVDKKVISSFISKTYGSSVSFINHAEIGDNLKIAREMLSEIYDYKQLQMIGYNKGLFAQSLLDGINLDSMVDGIANRSQGFEATLGPQKLKSSSIPNADTLEEDHTGIDYGPGGKNVYVPGGYWKLIDTFKDKAYFQLYGSDLKMKIQHLNPDEVKKLVLGSFFGINNNNIISYPTESYGSGTNAHIHIDMTMSLPYNGYYTRQFVDPDTLKIGNKFDYKLIYKNYKGDIIPDAPTQYYRY</sequence>
<dbReference type="eggNOG" id="COG3210">
    <property type="taxonomic scope" value="Bacteria"/>
</dbReference>
<dbReference type="OrthoDB" id="366002at2"/>
<dbReference type="RefSeq" id="WP_015710761.1">
    <property type="nucleotide sequence ID" value="NC_015577.1"/>
</dbReference>
<evidence type="ECO:0000313" key="3">
    <source>
        <dbReference type="Proteomes" id="UP000009222"/>
    </source>
</evidence>
<gene>
    <name evidence="2" type="ordered locus">TREAZ_1233</name>
</gene>
<dbReference type="Proteomes" id="UP000009222">
    <property type="component" value="Chromosome"/>
</dbReference>
<keyword evidence="3" id="KW-1185">Reference proteome</keyword>
<evidence type="ECO:0000313" key="2">
    <source>
        <dbReference type="EMBL" id="AEF82445.1"/>
    </source>
</evidence>
<keyword evidence="1" id="KW-0175">Coiled coil</keyword>
<protein>
    <submittedName>
        <fullName evidence="2">Uncharacterized protein</fullName>
    </submittedName>
</protein>
<accession>F5Y6N7</accession>
<reference evidence="3" key="1">
    <citation type="submission" date="2009-12" db="EMBL/GenBank/DDBJ databases">
        <title>Complete sequence of Treponema azotonutricium strain ZAS-9.</title>
        <authorList>
            <person name="Tetu S.G."/>
            <person name="Matson E."/>
            <person name="Ren Q."/>
            <person name="Seshadri R."/>
            <person name="Elbourne L."/>
            <person name="Hassan K.A."/>
            <person name="Durkin A."/>
            <person name="Radune D."/>
            <person name="Mohamoud Y."/>
            <person name="Shay R."/>
            <person name="Jin S."/>
            <person name="Zhang X."/>
            <person name="Lucey K."/>
            <person name="Ballor N.R."/>
            <person name="Ottesen E."/>
            <person name="Rosenthal R."/>
            <person name="Allen A."/>
            <person name="Leadbetter J.R."/>
            <person name="Paulsen I.T."/>
        </authorList>
    </citation>
    <scope>NUCLEOTIDE SEQUENCE [LARGE SCALE GENOMIC DNA]</scope>
    <source>
        <strain evidence="3">ATCC BAA-888 / DSM 13862 / ZAS-9</strain>
    </source>
</reference>
<dbReference type="STRING" id="545695.TREAZ_1233"/>
<dbReference type="HOGENOM" id="CLU_231644_0_0_12"/>
<name>F5Y6N7_LEAAZ</name>
<organism evidence="2 3">
    <name type="scientific">Leadbettera azotonutricia (strain ATCC BAA-888 / DSM 13862 / ZAS-9)</name>
    <name type="common">Treponema azotonutricium</name>
    <dbReference type="NCBI Taxonomy" id="545695"/>
    <lineage>
        <taxon>Bacteria</taxon>
        <taxon>Pseudomonadati</taxon>
        <taxon>Spirochaetota</taxon>
        <taxon>Spirochaetia</taxon>
        <taxon>Spirochaetales</taxon>
        <taxon>Breznakiellaceae</taxon>
        <taxon>Leadbettera</taxon>
    </lineage>
</organism>
<dbReference type="InParanoid" id="F5Y6N7"/>
<reference evidence="2 3" key="2">
    <citation type="journal article" date="2011" name="ISME J.">
        <title>RNA-seq reveals cooperative metabolic interactions between two termite-gut spirochete species in co-culture.</title>
        <authorList>
            <person name="Rosenthal A.Z."/>
            <person name="Matson E.G."/>
            <person name="Eldar A."/>
            <person name="Leadbetter J.R."/>
        </authorList>
    </citation>
    <scope>NUCLEOTIDE SEQUENCE [LARGE SCALE GENOMIC DNA]</scope>
    <source>
        <strain evidence="3">ATCC BAA-888 / DSM 13862 / ZAS-9</strain>
    </source>
</reference>